<dbReference type="PANTHER" id="PTHR47829">
    <property type="entry name" value="HYDROLASE, PUTATIVE (AFU_ORTHOLOGUE AFUA_1G12880)-RELATED"/>
    <property type="match status" value="1"/>
</dbReference>
<dbReference type="InterPro" id="IPR036412">
    <property type="entry name" value="HAD-like_sf"/>
</dbReference>
<organism evidence="2 3">
    <name type="scientific">Rhodopseudomonas faecalis</name>
    <dbReference type="NCBI Taxonomy" id="99655"/>
    <lineage>
        <taxon>Bacteria</taxon>
        <taxon>Pseudomonadati</taxon>
        <taxon>Pseudomonadota</taxon>
        <taxon>Alphaproteobacteria</taxon>
        <taxon>Hyphomicrobiales</taxon>
        <taxon>Nitrobacteraceae</taxon>
        <taxon>Rhodopseudomonas</taxon>
    </lineage>
</organism>
<keyword evidence="3" id="KW-1185">Reference proteome</keyword>
<dbReference type="InterPro" id="IPR011945">
    <property type="entry name" value="HAD-SF_ppase_IA/epoxid_hydro_N"/>
</dbReference>
<dbReference type="NCBIfam" id="TIGR01509">
    <property type="entry name" value="HAD-SF-IA-v3"/>
    <property type="match status" value="1"/>
</dbReference>
<dbReference type="CDD" id="cd02603">
    <property type="entry name" value="HAD_sEH-N_like"/>
    <property type="match status" value="1"/>
</dbReference>
<dbReference type="NCBIfam" id="TIGR02247">
    <property type="entry name" value="HAD-1A3-hyp"/>
    <property type="match status" value="1"/>
</dbReference>
<dbReference type="InterPro" id="IPR052898">
    <property type="entry name" value="ACAD10-like"/>
</dbReference>
<keyword evidence="1" id="KW-0007">Acetylation</keyword>
<dbReference type="PANTHER" id="PTHR47829:SF1">
    <property type="entry name" value="HAD FAMILY PHOSPHATASE"/>
    <property type="match status" value="1"/>
</dbReference>
<dbReference type="Proteomes" id="UP000248148">
    <property type="component" value="Unassembled WGS sequence"/>
</dbReference>
<dbReference type="InterPro" id="IPR023214">
    <property type="entry name" value="HAD_sf"/>
</dbReference>
<dbReference type="SFLD" id="SFLDG01129">
    <property type="entry name" value="C1.5:_HAD__Beta-PGM__Phosphata"/>
    <property type="match status" value="1"/>
</dbReference>
<evidence type="ECO:0000313" key="2">
    <source>
        <dbReference type="EMBL" id="PYF02405.1"/>
    </source>
</evidence>
<name>A0A318TKI9_9BRAD</name>
<accession>A0A318TKI9</accession>
<evidence type="ECO:0000313" key="3">
    <source>
        <dbReference type="Proteomes" id="UP000248148"/>
    </source>
</evidence>
<dbReference type="Gene3D" id="1.10.150.240">
    <property type="entry name" value="Putative phosphatase, domain 2"/>
    <property type="match status" value="1"/>
</dbReference>
<proteinExistence type="predicted"/>
<protein>
    <submittedName>
        <fullName evidence="2">Putative hydrolase of the HAD superfamily</fullName>
    </submittedName>
</protein>
<dbReference type="InterPro" id="IPR023198">
    <property type="entry name" value="PGP-like_dom2"/>
</dbReference>
<dbReference type="AlphaFoldDB" id="A0A318TKI9"/>
<sequence length="230" mass="24804">MLALVDNDQCRDGLRYGEAMLEAVIFDFGGVLTSSPFEAFARFEAERGLPADIIRRTNAANHLDNAWAKFERAEIDLDTFDELFAKESAALGAAVRGRDVLPLIAGDLRPEMVEALKRVAQVFKTGCITNNLPSNATGSIAGRTFYVAEVMALFDHVIESAKIGLRKPDPRIYQLMVEALGVDPAACVYLDDIGVNLKPARAMGMTTIKVTGAAQAITELEAATGLALRG</sequence>
<dbReference type="EMBL" id="QJTI01000012">
    <property type="protein sequence ID" value="PYF02405.1"/>
    <property type="molecule type" value="Genomic_DNA"/>
</dbReference>
<dbReference type="SUPFAM" id="SSF56784">
    <property type="entry name" value="HAD-like"/>
    <property type="match status" value="1"/>
</dbReference>
<dbReference type="InterPro" id="IPR006439">
    <property type="entry name" value="HAD-SF_hydro_IA"/>
</dbReference>
<dbReference type="SFLD" id="SFLDS00003">
    <property type="entry name" value="Haloacid_Dehalogenase"/>
    <property type="match status" value="1"/>
</dbReference>
<dbReference type="GO" id="GO:0016787">
    <property type="term" value="F:hydrolase activity"/>
    <property type="evidence" value="ECO:0007669"/>
    <property type="project" value="UniProtKB-KW"/>
</dbReference>
<dbReference type="PRINTS" id="PR00413">
    <property type="entry name" value="HADHALOGNASE"/>
</dbReference>
<reference evidence="2 3" key="1">
    <citation type="submission" date="2018-06" db="EMBL/GenBank/DDBJ databases">
        <title>Genomic Encyclopedia of Archaeal and Bacterial Type Strains, Phase II (KMG-II): from individual species to whole genera.</title>
        <authorList>
            <person name="Goeker M."/>
        </authorList>
    </citation>
    <scope>NUCLEOTIDE SEQUENCE [LARGE SCALE GENOMIC DNA]</scope>
    <source>
        <strain evidence="2 3">JCM 11668</strain>
    </source>
</reference>
<keyword evidence="2" id="KW-0378">Hydrolase</keyword>
<gene>
    <name evidence="2" type="ORF">BJ122_11266</name>
</gene>
<dbReference type="Gene3D" id="3.40.50.1000">
    <property type="entry name" value="HAD superfamily/HAD-like"/>
    <property type="match status" value="1"/>
</dbReference>
<evidence type="ECO:0000256" key="1">
    <source>
        <dbReference type="ARBA" id="ARBA00022990"/>
    </source>
</evidence>
<comment type="caution">
    <text evidence="2">The sequence shown here is derived from an EMBL/GenBank/DDBJ whole genome shotgun (WGS) entry which is preliminary data.</text>
</comment>
<dbReference type="Pfam" id="PF00702">
    <property type="entry name" value="Hydrolase"/>
    <property type="match status" value="1"/>
</dbReference>